<proteinExistence type="predicted"/>
<sequence length="169" mass="18649">MAHVNDLVVHSLDASASKGTIEPILSLSNKIFNTASSSPTHHSSLDEWHKRLSQPTSVLLYARDSNPSSTEGRPVGFIFLHPKSDSSLPSQTLRIWLAGVAEQARGTGIFAALMMAIEQHARRHGVHELSVCTYPGKFGKMFTILQKTGWKERAWLEDGEKVLMSKSLL</sequence>
<organism evidence="2 3">
    <name type="scientific">Exophiala xenobiotica</name>
    <dbReference type="NCBI Taxonomy" id="348802"/>
    <lineage>
        <taxon>Eukaryota</taxon>
        <taxon>Fungi</taxon>
        <taxon>Dikarya</taxon>
        <taxon>Ascomycota</taxon>
        <taxon>Pezizomycotina</taxon>
        <taxon>Eurotiomycetes</taxon>
        <taxon>Chaetothyriomycetidae</taxon>
        <taxon>Chaetothyriales</taxon>
        <taxon>Herpotrichiellaceae</taxon>
        <taxon>Exophiala</taxon>
    </lineage>
</organism>
<dbReference type="STRING" id="348802.A0A0D2EIT0"/>
<dbReference type="Proteomes" id="UP000054342">
    <property type="component" value="Unassembled WGS sequence"/>
</dbReference>
<feature type="domain" description="N-acetyltransferase" evidence="1">
    <location>
        <begin position="32"/>
        <end position="169"/>
    </location>
</feature>
<dbReference type="HOGENOM" id="CLU_070841_0_0_1"/>
<dbReference type="InterPro" id="IPR016181">
    <property type="entry name" value="Acyl_CoA_acyltransferase"/>
</dbReference>
<name>A0A0D2EIT0_9EURO</name>
<reference evidence="2 3" key="1">
    <citation type="submission" date="2015-01" db="EMBL/GenBank/DDBJ databases">
        <title>The Genome Sequence of Exophiala xenobiotica CBS118157.</title>
        <authorList>
            <consortium name="The Broad Institute Genomics Platform"/>
            <person name="Cuomo C."/>
            <person name="de Hoog S."/>
            <person name="Gorbushina A."/>
            <person name="Stielow B."/>
            <person name="Teixiera M."/>
            <person name="Abouelleil A."/>
            <person name="Chapman S.B."/>
            <person name="Priest M."/>
            <person name="Young S.K."/>
            <person name="Wortman J."/>
            <person name="Nusbaum C."/>
            <person name="Birren B."/>
        </authorList>
    </citation>
    <scope>NUCLEOTIDE SEQUENCE [LARGE SCALE GENOMIC DNA]</scope>
    <source>
        <strain evidence="2 3">CBS 118157</strain>
    </source>
</reference>
<dbReference type="SUPFAM" id="SSF55729">
    <property type="entry name" value="Acyl-CoA N-acyltransferases (Nat)"/>
    <property type="match status" value="1"/>
</dbReference>
<dbReference type="Pfam" id="PF00583">
    <property type="entry name" value="Acetyltransf_1"/>
    <property type="match status" value="1"/>
</dbReference>
<dbReference type="OrthoDB" id="2794762at2759"/>
<evidence type="ECO:0000259" key="1">
    <source>
        <dbReference type="PROSITE" id="PS51186"/>
    </source>
</evidence>
<dbReference type="Gene3D" id="3.40.630.30">
    <property type="match status" value="1"/>
</dbReference>
<dbReference type="InterPro" id="IPR000182">
    <property type="entry name" value="GNAT_dom"/>
</dbReference>
<evidence type="ECO:0000313" key="2">
    <source>
        <dbReference type="EMBL" id="KIW54500.1"/>
    </source>
</evidence>
<accession>A0A0D2EIT0</accession>
<dbReference type="AlphaFoldDB" id="A0A0D2EIT0"/>
<keyword evidence="3" id="KW-1185">Reference proteome</keyword>
<dbReference type="PROSITE" id="PS51186">
    <property type="entry name" value="GNAT"/>
    <property type="match status" value="1"/>
</dbReference>
<dbReference type="GeneID" id="25328763"/>
<gene>
    <name evidence="2" type="ORF">PV05_06855</name>
</gene>
<protein>
    <recommendedName>
        <fullName evidence="1">N-acetyltransferase domain-containing protein</fullName>
    </recommendedName>
</protein>
<evidence type="ECO:0000313" key="3">
    <source>
        <dbReference type="Proteomes" id="UP000054342"/>
    </source>
</evidence>
<dbReference type="RefSeq" id="XP_013315084.1">
    <property type="nucleotide sequence ID" value="XM_013459630.1"/>
</dbReference>
<dbReference type="CDD" id="cd04301">
    <property type="entry name" value="NAT_SF"/>
    <property type="match status" value="1"/>
</dbReference>
<dbReference type="GO" id="GO:0016747">
    <property type="term" value="F:acyltransferase activity, transferring groups other than amino-acyl groups"/>
    <property type="evidence" value="ECO:0007669"/>
    <property type="project" value="InterPro"/>
</dbReference>
<dbReference type="EMBL" id="KN847320">
    <property type="protein sequence ID" value="KIW54500.1"/>
    <property type="molecule type" value="Genomic_DNA"/>
</dbReference>